<evidence type="ECO:0000259" key="3">
    <source>
        <dbReference type="Pfam" id="PF03816"/>
    </source>
</evidence>
<keyword evidence="5" id="KW-1185">Reference proteome</keyword>
<name>A0ABY1VLL3_9ACTO</name>
<sequence>MKEEESATEATDAPTRVQAAKPGVRTRVGAFYRKHRILSTLCTILVLALLAAGVDFGVLMARPERFNLQPPTVTGSAPETWLVVGTDSREHIPGDQGPFGTVEQAGEGSRADVIALLRFQDGKLSVALLPRDLTIGANFLEQERLTTSYLQGPQHTADLLCANLGVPISHLISVNMAQFAKIIDSLGGVDLDIPEPVRDAYTGLNLEQAGPAHLDGVTALALVRSRHPEVLRDGTWVALSEEEGAKRRTQSGGTVMRQAMTAARNKAKSPLAAHSLAHQIAGNTGLDEDLGLLELLRLARAASASEQVDVVDVPGPIVNNTFIALPTEDTYRVLSELGYTKGTCTPAS</sequence>
<feature type="domain" description="Cell envelope-related transcriptional attenuator" evidence="3">
    <location>
        <begin position="110"/>
        <end position="229"/>
    </location>
</feature>
<evidence type="ECO:0000256" key="1">
    <source>
        <dbReference type="ARBA" id="ARBA00006068"/>
    </source>
</evidence>
<gene>
    <name evidence="4" type="primary">yvhJ</name>
    <name evidence="4" type="ORF">NCTC11535_00356</name>
</gene>
<evidence type="ECO:0000313" key="5">
    <source>
        <dbReference type="Proteomes" id="UP000250006"/>
    </source>
</evidence>
<dbReference type="InterPro" id="IPR050922">
    <property type="entry name" value="LytR/CpsA/Psr_CW_biosynth"/>
</dbReference>
<evidence type="ECO:0000256" key="2">
    <source>
        <dbReference type="SAM" id="Phobius"/>
    </source>
</evidence>
<feature type="transmembrane region" description="Helical" evidence="2">
    <location>
        <begin position="37"/>
        <end position="61"/>
    </location>
</feature>
<comment type="similarity">
    <text evidence="1">Belongs to the LytR/CpsA/Psr (LCP) family.</text>
</comment>
<dbReference type="Proteomes" id="UP000250006">
    <property type="component" value="Unassembled WGS sequence"/>
</dbReference>
<protein>
    <submittedName>
        <fullName evidence="4">Transcriptional regulator yvhJ</fullName>
    </submittedName>
</protein>
<keyword evidence="2" id="KW-0472">Membrane</keyword>
<keyword evidence="2" id="KW-1133">Transmembrane helix</keyword>
<dbReference type="Pfam" id="PF03816">
    <property type="entry name" value="LytR_cpsA_psr"/>
    <property type="match status" value="1"/>
</dbReference>
<dbReference type="InterPro" id="IPR004474">
    <property type="entry name" value="LytR_CpsA_psr"/>
</dbReference>
<dbReference type="PANTHER" id="PTHR33392:SF6">
    <property type="entry name" value="POLYISOPRENYL-TEICHOIC ACID--PEPTIDOGLYCAN TEICHOIC ACID TRANSFERASE TAGU"/>
    <property type="match status" value="1"/>
</dbReference>
<dbReference type="EMBL" id="UAPQ01000001">
    <property type="protein sequence ID" value="SPT52703.1"/>
    <property type="molecule type" value="Genomic_DNA"/>
</dbReference>
<organism evidence="4 5">
    <name type="scientific">Actinomyces bovis</name>
    <dbReference type="NCBI Taxonomy" id="1658"/>
    <lineage>
        <taxon>Bacteria</taxon>
        <taxon>Bacillati</taxon>
        <taxon>Actinomycetota</taxon>
        <taxon>Actinomycetes</taxon>
        <taxon>Actinomycetales</taxon>
        <taxon>Actinomycetaceae</taxon>
        <taxon>Actinomyces</taxon>
    </lineage>
</organism>
<dbReference type="PANTHER" id="PTHR33392">
    <property type="entry name" value="POLYISOPRENYL-TEICHOIC ACID--PEPTIDOGLYCAN TEICHOIC ACID TRANSFERASE TAGU"/>
    <property type="match status" value="1"/>
</dbReference>
<reference evidence="4 5" key="1">
    <citation type="submission" date="2018-06" db="EMBL/GenBank/DDBJ databases">
        <authorList>
            <consortium name="Pathogen Informatics"/>
            <person name="Doyle S."/>
        </authorList>
    </citation>
    <scope>NUCLEOTIDE SEQUENCE [LARGE SCALE GENOMIC DNA]</scope>
    <source>
        <strain evidence="4 5">NCTC11535</strain>
    </source>
</reference>
<dbReference type="Gene3D" id="3.40.630.190">
    <property type="entry name" value="LCP protein"/>
    <property type="match status" value="1"/>
</dbReference>
<keyword evidence="2" id="KW-0812">Transmembrane</keyword>
<evidence type="ECO:0000313" key="4">
    <source>
        <dbReference type="EMBL" id="SPT52703.1"/>
    </source>
</evidence>
<dbReference type="RefSeq" id="WP_111835672.1">
    <property type="nucleotide sequence ID" value="NZ_UAPQ01000001.1"/>
</dbReference>
<proteinExistence type="inferred from homology"/>
<accession>A0ABY1VLL3</accession>
<dbReference type="NCBIfam" id="TIGR00350">
    <property type="entry name" value="lytR_cpsA_psr"/>
    <property type="match status" value="1"/>
</dbReference>
<comment type="caution">
    <text evidence="4">The sequence shown here is derived from an EMBL/GenBank/DDBJ whole genome shotgun (WGS) entry which is preliminary data.</text>
</comment>